<reference evidence="3" key="1">
    <citation type="journal article" date="2021" name="Microbiol. Resour. Announc.">
        <title>LGAAP: Leishmaniinae Genome Assembly and Annotation Pipeline.</title>
        <authorList>
            <person name="Almutairi H."/>
            <person name="Urbaniak M.D."/>
            <person name="Bates M.D."/>
            <person name="Jariyapan N."/>
            <person name="Kwakye-Nuako G."/>
            <person name="Thomaz-Soccol V."/>
            <person name="Al-Salem W.S."/>
            <person name="Dillon R.J."/>
            <person name="Bates P.A."/>
            <person name="Gatherer D."/>
        </authorList>
    </citation>
    <scope>NUCLEOTIDE SEQUENCE [LARGE SCALE GENOMIC DNA]</scope>
</reference>
<dbReference type="Proteomes" id="UP000674143">
    <property type="component" value="Unassembled WGS sequence"/>
</dbReference>
<feature type="compositionally biased region" description="Low complexity" evidence="1">
    <location>
        <begin position="156"/>
        <end position="174"/>
    </location>
</feature>
<feature type="region of interest" description="Disordered" evidence="1">
    <location>
        <begin position="150"/>
        <end position="183"/>
    </location>
</feature>
<comment type="caution">
    <text evidence="2">The sequence shown here is derived from an EMBL/GenBank/DDBJ whole genome shotgun (WGS) entry which is preliminary data.</text>
</comment>
<evidence type="ECO:0000313" key="2">
    <source>
        <dbReference type="EMBL" id="KAG5483001.1"/>
    </source>
</evidence>
<evidence type="ECO:0000313" key="3">
    <source>
        <dbReference type="Proteomes" id="UP000674143"/>
    </source>
</evidence>
<evidence type="ECO:0000256" key="1">
    <source>
        <dbReference type="SAM" id="MobiDB-lite"/>
    </source>
</evidence>
<accession>A0A836GXB2</accession>
<dbReference type="EMBL" id="JAFHLR010000015">
    <property type="protein sequence ID" value="KAG5483001.1"/>
    <property type="molecule type" value="Genomic_DNA"/>
</dbReference>
<dbReference type="KEGG" id="loi:92363048"/>
<keyword evidence="3" id="KW-1185">Reference proteome</keyword>
<reference evidence="3" key="2">
    <citation type="journal article" date="2021" name="Sci. Data">
        <title>Chromosome-scale genome sequencing, assembly and annotation of six genomes from subfamily Leishmaniinae.</title>
        <authorList>
            <person name="Almutairi H."/>
            <person name="Urbaniak M.D."/>
            <person name="Bates M.D."/>
            <person name="Jariyapan N."/>
            <person name="Kwakye-Nuako G."/>
            <person name="Thomaz Soccol V."/>
            <person name="Al-Salem W.S."/>
            <person name="Dillon R.J."/>
            <person name="Bates P.A."/>
            <person name="Gatherer D."/>
        </authorList>
    </citation>
    <scope>NUCLEOTIDE SEQUENCE [LARGE SCALE GENOMIC DNA]</scope>
</reference>
<proteinExistence type="predicted"/>
<dbReference type="AlphaFoldDB" id="A0A836GXB2"/>
<dbReference type="RefSeq" id="XP_067064497.1">
    <property type="nucleotide sequence ID" value="XM_067209114.1"/>
</dbReference>
<dbReference type="SMR" id="A0A836GXB2"/>
<sequence length="679" mass="70841">MTHEFRSLFLPLAAEERAVFAEVFPVLFTSHASIQDAAAAAAGERPSQLNLPAAPGITSPLGKASIRFDEAADRLNGGCGAVADVQDRCGVPLRSLVFAIGSARADAVIAVLRSGHIVLYGLDRLNSPPYEKCRICPLPTTQQLIASRGKARKRSSAGGAASAGRRVNASGRGRPANTDGVGDGGAEATCATLLPLHIAYCCRIPLSESFSCEAPSAGGPRRGGPREEKDEDVVYLRGIVGGSDGRVSLFSDTSYTLSFAAHEISVAQVDAVLLPPCTLDRSAPTNANPTTSTRCDSGIGAAANAAAAASGEPTSLTSLQRQDRLALATQRLGLVTSGSDGVVLLWRRLGDSMSPIVVVRPSTFSSHVAYAVHHPSALSALFSARAPLGVREAAIDAELSCPPSSLLHTTTSGRRMLRVRQFASLSPKPTHASISSTVRPESVEEVAPTSLSAALPGSWSTAVTAIATHHGVTLIAMGAYLHSLLRFDAHSAARVWKAEDTITQLVLRDSVALAVCARSGTVHVLTIHPGTGKVVNQRDYNTYSNRPVYHASLHVASLLIIIVDVCGSTELVQLPADVLPQSDTQPLAGDDAGNNAEHLHLLASMAALRAKVCIEDVMGGSSAAVHGSGSSSVAVVAGRAYSASEVNAAFDHLNERLLLARYAVPEECDEFMAANTHVL</sequence>
<name>A0A836GXB2_9TRYP</name>
<gene>
    <name evidence="2" type="ORF">LSCM4_07211</name>
</gene>
<organism evidence="2 3">
    <name type="scientific">Leishmania orientalis</name>
    <dbReference type="NCBI Taxonomy" id="2249476"/>
    <lineage>
        <taxon>Eukaryota</taxon>
        <taxon>Discoba</taxon>
        <taxon>Euglenozoa</taxon>
        <taxon>Kinetoplastea</taxon>
        <taxon>Metakinetoplastina</taxon>
        <taxon>Trypanosomatida</taxon>
        <taxon>Trypanosomatidae</taxon>
        <taxon>Leishmaniinae</taxon>
        <taxon>Leishmania</taxon>
    </lineage>
</organism>
<dbReference type="GeneID" id="92363048"/>
<protein>
    <submittedName>
        <fullName evidence="2">Uncharacterized protein</fullName>
    </submittedName>
</protein>